<dbReference type="RefSeq" id="WP_053066579.1">
    <property type="nucleotide sequence ID" value="NZ_CP011509.1"/>
</dbReference>
<dbReference type="SUPFAM" id="SSF53448">
    <property type="entry name" value="Nucleotide-diphospho-sugar transferases"/>
    <property type="match status" value="1"/>
</dbReference>
<proteinExistence type="predicted"/>
<gene>
    <name evidence="2" type="ORF">AA314_04346</name>
    <name evidence="3" type="ORF">ATI61_117110</name>
</gene>
<evidence type="ECO:0000313" key="5">
    <source>
        <dbReference type="Proteomes" id="UP000256345"/>
    </source>
</evidence>
<dbReference type="EMBL" id="QUMU01000017">
    <property type="protein sequence ID" value="REG23265.1"/>
    <property type="molecule type" value="Genomic_DNA"/>
</dbReference>
<dbReference type="InterPro" id="IPR001173">
    <property type="entry name" value="Glyco_trans_2-like"/>
</dbReference>
<organism evidence="2 4">
    <name type="scientific">Archangium gephyra</name>
    <dbReference type="NCBI Taxonomy" id="48"/>
    <lineage>
        <taxon>Bacteria</taxon>
        <taxon>Pseudomonadati</taxon>
        <taxon>Myxococcota</taxon>
        <taxon>Myxococcia</taxon>
        <taxon>Myxococcales</taxon>
        <taxon>Cystobacterineae</taxon>
        <taxon>Archangiaceae</taxon>
        <taxon>Archangium</taxon>
    </lineage>
</organism>
<evidence type="ECO:0000313" key="3">
    <source>
        <dbReference type="EMBL" id="REG23265.1"/>
    </source>
</evidence>
<dbReference type="GO" id="GO:0016740">
    <property type="term" value="F:transferase activity"/>
    <property type="evidence" value="ECO:0007669"/>
    <property type="project" value="UniProtKB-KW"/>
</dbReference>
<evidence type="ECO:0000313" key="2">
    <source>
        <dbReference type="EMBL" id="AKJ02720.1"/>
    </source>
</evidence>
<dbReference type="AlphaFoldDB" id="A0AAC8Q884"/>
<dbReference type="Proteomes" id="UP000035579">
    <property type="component" value="Chromosome"/>
</dbReference>
<protein>
    <submittedName>
        <fullName evidence="3">Glycosyl transferase family 2</fullName>
    </submittedName>
</protein>
<name>A0AAC8Q884_9BACT</name>
<evidence type="ECO:0000259" key="1">
    <source>
        <dbReference type="Pfam" id="PF00535"/>
    </source>
</evidence>
<dbReference type="CDD" id="cd00761">
    <property type="entry name" value="Glyco_tranf_GTA_type"/>
    <property type="match status" value="1"/>
</dbReference>
<keyword evidence="5" id="KW-1185">Reference proteome</keyword>
<reference evidence="2 4" key="1">
    <citation type="submission" date="2015-05" db="EMBL/GenBank/DDBJ databases">
        <title>Genome assembly of Archangium gephyra DSM 2261.</title>
        <authorList>
            <person name="Sharma G."/>
            <person name="Subramanian S."/>
        </authorList>
    </citation>
    <scope>NUCLEOTIDE SEQUENCE [LARGE SCALE GENOMIC DNA]</scope>
    <source>
        <strain evidence="2 4">DSM 2261</strain>
    </source>
</reference>
<dbReference type="Gene3D" id="3.90.550.10">
    <property type="entry name" value="Spore Coat Polysaccharide Biosynthesis Protein SpsA, Chain A"/>
    <property type="match status" value="1"/>
</dbReference>
<keyword evidence="3" id="KW-0808">Transferase</keyword>
<dbReference type="EMBL" id="CP011509">
    <property type="protein sequence ID" value="AKJ02720.1"/>
    <property type="molecule type" value="Genomic_DNA"/>
</dbReference>
<dbReference type="KEGG" id="age:AA314_04346"/>
<dbReference type="Pfam" id="PF00535">
    <property type="entry name" value="Glycos_transf_2"/>
    <property type="match status" value="1"/>
</dbReference>
<dbReference type="InterPro" id="IPR029044">
    <property type="entry name" value="Nucleotide-diphossugar_trans"/>
</dbReference>
<dbReference type="Proteomes" id="UP000256345">
    <property type="component" value="Unassembled WGS sequence"/>
</dbReference>
<sequence length="475" mass="51252">MSTGTRDTVLLEALDSRLRGLVRERIRAGDRVALLGEAPELARALEAAGCAVLGVPAAGERVTRLRAFAPTHVVLPVEQGEPLLQVREASEAAPGAELLLAMRNAGASAALLETLLGLAPGRPGASAEAVLRGLSSLGLEVRHQESIACQDSTAELAPDTARALRRLLAQLSPTAEADGVLLVLGRAASRAPAREPGLLSIVLWAGDSPAASLDETLFSLACQEYRPLELLVVLPPGASLTETEARALLERHRRLRDFSSQLIRAPEGGMARGVREARGQYLSFLDASCVVYPAHYVQLIQQLREGSAAWAFARSRWTLVRESAGGRFITEKKPFPLGDHFEFSHLLEHPALLYGLVVDRFRVGALPLEVVDPVASPRADLPVRLASLFEPVFTAGLATWEWRALGPESAALPAPALEVLLPLASLEERVARAQARGESSKGLRYQAIDRLNQRLRDRFPGTHARVRSLVSRVLR</sequence>
<accession>A0AAC8Q884</accession>
<evidence type="ECO:0000313" key="4">
    <source>
        <dbReference type="Proteomes" id="UP000035579"/>
    </source>
</evidence>
<reference evidence="3 5" key="2">
    <citation type="submission" date="2018-08" db="EMBL/GenBank/DDBJ databases">
        <title>Genomic Encyclopedia of Archaeal and Bacterial Type Strains, Phase II (KMG-II): from individual species to whole genera.</title>
        <authorList>
            <person name="Goeker M."/>
        </authorList>
    </citation>
    <scope>NUCLEOTIDE SEQUENCE [LARGE SCALE GENOMIC DNA]</scope>
    <source>
        <strain evidence="3 5">DSM 2261</strain>
    </source>
</reference>
<feature type="domain" description="Glycosyltransferase 2-like" evidence="1">
    <location>
        <begin position="210"/>
        <end position="309"/>
    </location>
</feature>